<organism evidence="1 2">
    <name type="scientific">Panagrolaimus sp. ES5</name>
    <dbReference type="NCBI Taxonomy" id="591445"/>
    <lineage>
        <taxon>Eukaryota</taxon>
        <taxon>Metazoa</taxon>
        <taxon>Ecdysozoa</taxon>
        <taxon>Nematoda</taxon>
        <taxon>Chromadorea</taxon>
        <taxon>Rhabditida</taxon>
        <taxon>Tylenchina</taxon>
        <taxon>Panagrolaimomorpha</taxon>
        <taxon>Panagrolaimoidea</taxon>
        <taxon>Panagrolaimidae</taxon>
        <taxon>Panagrolaimus</taxon>
    </lineage>
</organism>
<proteinExistence type="predicted"/>
<evidence type="ECO:0000313" key="2">
    <source>
        <dbReference type="WBParaSite" id="ES5_v2.g20335.t1"/>
    </source>
</evidence>
<dbReference type="Proteomes" id="UP000887579">
    <property type="component" value="Unplaced"/>
</dbReference>
<sequence length="161" mass="18057">MAVSFSPENMSPPPLLTDFYQLTMCYGYWKAGNHDQPACFELFFRKNPFHGEFTIFGGLDDCLEFVQRFKYSETVKEGTVVFPKVPLIAVEGPLAVCQLLETTFLNLINFSSLVATNAARFRLAAGKNAELLEFGLRRAQGPNGGLTASKYCYMGGKYQFY</sequence>
<dbReference type="WBParaSite" id="ES5_v2.g20335.t1">
    <property type="protein sequence ID" value="ES5_v2.g20335.t1"/>
    <property type="gene ID" value="ES5_v2.g20335"/>
</dbReference>
<name>A0AC34FSL8_9BILA</name>
<reference evidence="2" key="1">
    <citation type="submission" date="2022-11" db="UniProtKB">
        <authorList>
            <consortium name="WormBaseParasite"/>
        </authorList>
    </citation>
    <scope>IDENTIFICATION</scope>
</reference>
<accession>A0AC34FSL8</accession>
<evidence type="ECO:0000313" key="1">
    <source>
        <dbReference type="Proteomes" id="UP000887579"/>
    </source>
</evidence>
<protein>
    <submittedName>
        <fullName evidence="2">Nicotinate phosphoribosyltransferase</fullName>
    </submittedName>
</protein>